<dbReference type="AlphaFoldDB" id="A0A317E5Q3"/>
<dbReference type="InterPro" id="IPR002104">
    <property type="entry name" value="Integrase_catalytic"/>
</dbReference>
<comment type="caution">
    <text evidence="4">The sequence shown here is derived from an EMBL/GenBank/DDBJ whole genome shotgun (WGS) entry which is preliminary data.</text>
</comment>
<feature type="region of interest" description="Disordered" evidence="2">
    <location>
        <begin position="117"/>
        <end position="142"/>
    </location>
</feature>
<dbReference type="Gene3D" id="1.10.443.10">
    <property type="entry name" value="Intergrase catalytic core"/>
    <property type="match status" value="1"/>
</dbReference>
<dbReference type="GO" id="GO:0015074">
    <property type="term" value="P:DNA integration"/>
    <property type="evidence" value="ECO:0007669"/>
    <property type="project" value="InterPro"/>
</dbReference>
<feature type="domain" description="Tyr recombinase" evidence="3">
    <location>
        <begin position="233"/>
        <end position="431"/>
    </location>
</feature>
<dbReference type="Proteomes" id="UP000246077">
    <property type="component" value="Unassembled WGS sequence"/>
</dbReference>
<dbReference type="GO" id="GO:0006310">
    <property type="term" value="P:DNA recombination"/>
    <property type="evidence" value="ECO:0007669"/>
    <property type="project" value="UniProtKB-KW"/>
</dbReference>
<dbReference type="PROSITE" id="PS51898">
    <property type="entry name" value="TYR_RECOMBINASE"/>
    <property type="match status" value="1"/>
</dbReference>
<reference evidence="5" key="1">
    <citation type="submission" date="2018-05" db="EMBL/GenBank/DDBJ databases">
        <title>Zavarzinia sp. HR-AS.</title>
        <authorList>
            <person name="Lee Y."/>
            <person name="Jeon C.O."/>
        </authorList>
    </citation>
    <scope>NUCLEOTIDE SEQUENCE [LARGE SCALE GENOMIC DNA]</scope>
    <source>
        <strain evidence="5">DSM 1231</strain>
    </source>
</reference>
<dbReference type="Pfam" id="PF00589">
    <property type="entry name" value="Phage_integrase"/>
    <property type="match status" value="1"/>
</dbReference>
<name>A0A317E5Q3_9PROT</name>
<sequence>MTKTLSEAAITTREARKRLPAGAHWRGIDPEVHLGYRKGKRGGVWFVRWRHGKGYRQETIGTADDAITEGTLDFNAAVQKARATVEAARLEAMVAAAGPVLTVRAALESYIEARNARETRRKGRSVRSDAAGRLSRHVLGQPARGKTAAVPAAALANVALHALREADLRKWRKALPEDMKATAKQRLVNDVKAALNAAYAAHRDRLPPALPGIIKNGLKMEAVEDDEAVPLARDNQILSDAQVGALLQAAREVDAAGEWDGDLFRLVAVLAATGARFSQVIRLRVGDVQRAQGRLIVPASRKGKGQKGAGTPVPVGTDVLDVLVPAVTGRASDASLLERWRRAQVGAFQWRRTGRGAWQTASELARPWQQIKVLAGLPDVIPYALRHSSIVRGVRANLPIRLVAALHDTSVPMIERHYARWIADGLEEIAARAVVTLLPPEATGKVIPLVRGVER</sequence>
<organism evidence="4 5">
    <name type="scientific">Zavarzinia compransoris</name>
    <dbReference type="NCBI Taxonomy" id="1264899"/>
    <lineage>
        <taxon>Bacteria</taxon>
        <taxon>Pseudomonadati</taxon>
        <taxon>Pseudomonadota</taxon>
        <taxon>Alphaproteobacteria</taxon>
        <taxon>Rhodospirillales</taxon>
        <taxon>Zavarziniaceae</taxon>
        <taxon>Zavarzinia</taxon>
    </lineage>
</organism>
<dbReference type="EMBL" id="QGLF01000002">
    <property type="protein sequence ID" value="PWR21684.1"/>
    <property type="molecule type" value="Genomic_DNA"/>
</dbReference>
<evidence type="ECO:0000313" key="5">
    <source>
        <dbReference type="Proteomes" id="UP000246077"/>
    </source>
</evidence>
<evidence type="ECO:0000313" key="4">
    <source>
        <dbReference type="EMBL" id="PWR21684.1"/>
    </source>
</evidence>
<accession>A0A317E5Q3</accession>
<dbReference type="InterPro" id="IPR013762">
    <property type="entry name" value="Integrase-like_cat_sf"/>
</dbReference>
<dbReference type="OrthoDB" id="9814722at2"/>
<protein>
    <submittedName>
        <fullName evidence="4">Integrase</fullName>
    </submittedName>
</protein>
<keyword evidence="1" id="KW-0233">DNA recombination</keyword>
<dbReference type="RefSeq" id="WP_109920329.1">
    <property type="nucleotide sequence ID" value="NZ_QGLF01000002.1"/>
</dbReference>
<dbReference type="InterPro" id="IPR011010">
    <property type="entry name" value="DNA_brk_join_enz"/>
</dbReference>
<dbReference type="SUPFAM" id="SSF56349">
    <property type="entry name" value="DNA breaking-rejoining enzymes"/>
    <property type="match status" value="1"/>
</dbReference>
<evidence type="ECO:0000259" key="3">
    <source>
        <dbReference type="PROSITE" id="PS51898"/>
    </source>
</evidence>
<dbReference type="GO" id="GO:0003677">
    <property type="term" value="F:DNA binding"/>
    <property type="evidence" value="ECO:0007669"/>
    <property type="project" value="InterPro"/>
</dbReference>
<keyword evidence="5" id="KW-1185">Reference proteome</keyword>
<gene>
    <name evidence="4" type="ORF">DKG75_06700</name>
</gene>
<evidence type="ECO:0000256" key="2">
    <source>
        <dbReference type="SAM" id="MobiDB-lite"/>
    </source>
</evidence>
<evidence type="ECO:0000256" key="1">
    <source>
        <dbReference type="ARBA" id="ARBA00023172"/>
    </source>
</evidence>
<proteinExistence type="predicted"/>